<evidence type="ECO:0000256" key="3">
    <source>
        <dbReference type="ARBA" id="ARBA00022692"/>
    </source>
</evidence>
<feature type="transmembrane region" description="Helical" evidence="6">
    <location>
        <begin position="234"/>
        <end position="254"/>
    </location>
</feature>
<dbReference type="Proteomes" id="UP000297597">
    <property type="component" value="Unassembled WGS sequence"/>
</dbReference>
<feature type="transmembrane region" description="Helical" evidence="6">
    <location>
        <begin position="474"/>
        <end position="495"/>
    </location>
</feature>
<feature type="transmembrane region" description="Helical" evidence="6">
    <location>
        <begin position="435"/>
        <end position="462"/>
    </location>
</feature>
<dbReference type="AlphaFoldDB" id="A0A4Y7RS73"/>
<evidence type="ECO:0000313" key="8">
    <source>
        <dbReference type="EMBL" id="TEB11691.1"/>
    </source>
</evidence>
<evidence type="ECO:0000256" key="5">
    <source>
        <dbReference type="ARBA" id="ARBA00023136"/>
    </source>
</evidence>
<reference evidence="8 9" key="1">
    <citation type="journal article" date="2018" name="Environ. Microbiol.">
        <title>Novel energy conservation strategies and behaviour of Pelotomaculum schinkii driving syntrophic propionate catabolism.</title>
        <authorList>
            <person name="Hidalgo-Ahumada C.A.P."/>
            <person name="Nobu M.K."/>
            <person name="Narihiro T."/>
            <person name="Tamaki H."/>
            <person name="Liu W.T."/>
            <person name="Kamagata Y."/>
            <person name="Stams A.J.M."/>
            <person name="Imachi H."/>
            <person name="Sousa D.Z."/>
        </authorList>
    </citation>
    <scope>NUCLEOTIDE SEQUENCE [LARGE SCALE GENOMIC DNA]</scope>
    <source>
        <strain evidence="8 9">MGP</strain>
    </source>
</reference>
<feature type="domain" description="Citrate transporter-like" evidence="7">
    <location>
        <begin position="66"/>
        <end position="439"/>
    </location>
</feature>
<keyword evidence="3 6" id="KW-0812">Transmembrane</keyword>
<dbReference type="EMBL" id="QFFZ01000012">
    <property type="protein sequence ID" value="TEB11691.1"/>
    <property type="molecule type" value="Genomic_DNA"/>
</dbReference>
<feature type="transmembrane region" description="Helical" evidence="6">
    <location>
        <begin position="313"/>
        <end position="332"/>
    </location>
</feature>
<keyword evidence="4 6" id="KW-1133">Transmembrane helix</keyword>
<evidence type="ECO:0000256" key="2">
    <source>
        <dbReference type="ARBA" id="ARBA00022448"/>
    </source>
</evidence>
<protein>
    <recommendedName>
        <fullName evidence="7">Citrate transporter-like domain-containing protein</fullName>
    </recommendedName>
</protein>
<name>A0A4Y7RS73_9FIRM</name>
<proteinExistence type="predicted"/>
<evidence type="ECO:0000313" key="9">
    <source>
        <dbReference type="Proteomes" id="UP000297597"/>
    </source>
</evidence>
<dbReference type="InterPro" id="IPR004680">
    <property type="entry name" value="Cit_transptr-like_dom"/>
</dbReference>
<dbReference type="GO" id="GO:0022857">
    <property type="term" value="F:transmembrane transporter activity"/>
    <property type="evidence" value="ECO:0007669"/>
    <property type="project" value="UniProtKB-ARBA"/>
</dbReference>
<keyword evidence="9" id="KW-1185">Reference proteome</keyword>
<dbReference type="GO" id="GO:0005886">
    <property type="term" value="C:plasma membrane"/>
    <property type="evidence" value="ECO:0007669"/>
    <property type="project" value="TreeGrafter"/>
</dbReference>
<evidence type="ECO:0000259" key="7">
    <source>
        <dbReference type="Pfam" id="PF03600"/>
    </source>
</evidence>
<evidence type="ECO:0000256" key="4">
    <source>
        <dbReference type="ARBA" id="ARBA00022989"/>
    </source>
</evidence>
<comment type="caution">
    <text evidence="8">The sequence shown here is derived from an EMBL/GenBank/DDBJ whole genome shotgun (WGS) entry which is preliminary data.</text>
</comment>
<keyword evidence="2" id="KW-0813">Transport</keyword>
<feature type="transmembrane region" description="Helical" evidence="6">
    <location>
        <begin position="100"/>
        <end position="119"/>
    </location>
</feature>
<dbReference type="OrthoDB" id="5445144at2"/>
<dbReference type="Pfam" id="PF03600">
    <property type="entry name" value="CitMHS"/>
    <property type="match status" value="1"/>
</dbReference>
<dbReference type="PANTHER" id="PTHR10283">
    <property type="entry name" value="SOLUTE CARRIER FAMILY 13 MEMBER"/>
    <property type="match status" value="1"/>
</dbReference>
<sequence length="496" mass="54542">MTASDTPLTNQESSASLRETLIYWCKVIVFFLIVFGFGYLPPIGPLTPTAMKILGIFIGLLYGWVVLSFVWTSLVAIIALSMSGYCSLADVIAKGFGNNITVFVTLMFIYAAYLTDTGLCNKAAYWFLSRKFVVNHPWRLVLMLMLAAYCITVMTYIYPALILMWNITYQICNEVGYKKGNKFPALMVIAVGIAATGGYLALPIKSAQALAMGLLASASQGAVSIDFFRYMAYMLPVTLLTSVFLVVLIMKYVFKADVSKLMNVTEEQYAEHREAELSLQEKIGVYSLAVFILLMCLPSVMPKAWYITKLLTNYGMSGSIIVLIIALTISRLNKKPLFDLDKLANSGGISWNAIVMLAACLPVADAMGADKIGIMKYIMDYMTPYLAGMSPFVFCAFTLITINCLTQVAHNTVLVVMFTPLFYKFSVILGVDPAIIVILLVYACNMALGSPAASAGTALIYLNEWASNKLTYSFTWVTLAVGWIILLLSIPLALLV</sequence>
<feature type="transmembrane region" description="Helical" evidence="6">
    <location>
        <begin position="20"/>
        <end position="41"/>
    </location>
</feature>
<evidence type="ECO:0000256" key="6">
    <source>
        <dbReference type="SAM" id="Phobius"/>
    </source>
</evidence>
<feature type="transmembrane region" description="Helical" evidence="6">
    <location>
        <begin position="140"/>
        <end position="163"/>
    </location>
</feature>
<feature type="transmembrane region" description="Helical" evidence="6">
    <location>
        <begin position="53"/>
        <end position="80"/>
    </location>
</feature>
<comment type="subcellular location">
    <subcellularLocation>
        <location evidence="1">Membrane</location>
        <topology evidence="1">Multi-pass membrane protein</topology>
    </subcellularLocation>
</comment>
<evidence type="ECO:0000256" key="1">
    <source>
        <dbReference type="ARBA" id="ARBA00004141"/>
    </source>
</evidence>
<keyword evidence="5 6" id="KW-0472">Membrane</keyword>
<accession>A0A4Y7RS73</accession>
<organism evidence="8 9">
    <name type="scientific">Pelotomaculum propionicicum</name>
    <dbReference type="NCBI Taxonomy" id="258475"/>
    <lineage>
        <taxon>Bacteria</taxon>
        <taxon>Bacillati</taxon>
        <taxon>Bacillota</taxon>
        <taxon>Clostridia</taxon>
        <taxon>Eubacteriales</taxon>
        <taxon>Desulfotomaculaceae</taxon>
        <taxon>Pelotomaculum</taxon>
    </lineage>
</organism>
<gene>
    <name evidence="8" type="ORF">Pmgp_01487</name>
</gene>
<feature type="transmembrane region" description="Helical" evidence="6">
    <location>
        <begin position="384"/>
        <end position="405"/>
    </location>
</feature>
<feature type="transmembrane region" description="Helical" evidence="6">
    <location>
        <begin position="183"/>
        <end position="202"/>
    </location>
</feature>
<dbReference type="RefSeq" id="WP_134213364.1">
    <property type="nucleotide sequence ID" value="NZ_QFFZ01000012.1"/>
</dbReference>
<feature type="transmembrane region" description="Helical" evidence="6">
    <location>
        <begin position="283"/>
        <end position="301"/>
    </location>
</feature>
<feature type="transmembrane region" description="Helical" evidence="6">
    <location>
        <begin position="344"/>
        <end position="364"/>
    </location>
</feature>